<dbReference type="PANTHER" id="PTHR11717:SF7">
    <property type="entry name" value="LOW MOLECULAR WEIGHT PHOSPHOTYROSINE PROTEIN PHOSPHATASE"/>
    <property type="match status" value="1"/>
</dbReference>
<dbReference type="SUPFAM" id="SSF52788">
    <property type="entry name" value="Phosphotyrosine protein phosphatases I"/>
    <property type="match status" value="1"/>
</dbReference>
<dbReference type="InterPro" id="IPR036196">
    <property type="entry name" value="Ptyr_pPase_sf"/>
</dbReference>
<dbReference type="Proteomes" id="UP000041247">
    <property type="component" value="Unassembled WGS sequence"/>
</dbReference>
<dbReference type="AlphaFoldDB" id="A0A0K2ZHS9"/>
<proteinExistence type="inferred from homology"/>
<feature type="active site" description="Nucleophile" evidence="5">
    <location>
        <position position="13"/>
    </location>
</feature>
<protein>
    <recommendedName>
        <fullName evidence="2">protein-tyrosine-phosphatase</fullName>
        <ecNumber evidence="2">3.1.3.48</ecNumber>
    </recommendedName>
</protein>
<dbReference type="EC" id="3.1.3.48" evidence="2"/>
<feature type="active site" description="Proton donor" evidence="5">
    <location>
        <position position="124"/>
    </location>
</feature>
<dbReference type="CDD" id="cd16343">
    <property type="entry name" value="LMWPTP"/>
    <property type="match status" value="1"/>
</dbReference>
<dbReference type="GO" id="GO:0004725">
    <property type="term" value="F:protein tyrosine phosphatase activity"/>
    <property type="evidence" value="ECO:0007669"/>
    <property type="project" value="UniProtKB-EC"/>
</dbReference>
<evidence type="ECO:0000256" key="2">
    <source>
        <dbReference type="ARBA" id="ARBA00013064"/>
    </source>
</evidence>
<evidence type="ECO:0000313" key="7">
    <source>
        <dbReference type="EMBL" id="CTP83784.1"/>
    </source>
</evidence>
<evidence type="ECO:0000256" key="3">
    <source>
        <dbReference type="ARBA" id="ARBA00022801"/>
    </source>
</evidence>
<name>A0A0K2ZHS9_9XANT</name>
<comment type="similarity">
    <text evidence="1">Belongs to the low molecular weight phosphotyrosine protein phosphatase family.</text>
</comment>
<evidence type="ECO:0000313" key="8">
    <source>
        <dbReference type="Proteomes" id="UP000041247"/>
    </source>
</evidence>
<dbReference type="InterPro" id="IPR050438">
    <property type="entry name" value="LMW_PTPase"/>
</dbReference>
<dbReference type="PANTHER" id="PTHR11717">
    <property type="entry name" value="LOW MOLECULAR WEIGHT PROTEIN TYROSINE PHOSPHATASE"/>
    <property type="match status" value="1"/>
</dbReference>
<evidence type="ECO:0000256" key="5">
    <source>
        <dbReference type="PIRSR" id="PIRSR617867-1"/>
    </source>
</evidence>
<dbReference type="Pfam" id="PF01451">
    <property type="entry name" value="LMWPc"/>
    <property type="match status" value="1"/>
</dbReference>
<accession>A0A0K2ZHS9</accession>
<dbReference type="EMBL" id="CXOK01000009">
    <property type="protein sequence ID" value="CTP83784.1"/>
    <property type="molecule type" value="Genomic_DNA"/>
</dbReference>
<organism evidence="7 8">
    <name type="scientific">Xanthomonas graminis pv. poae</name>
    <dbReference type="NCBI Taxonomy" id="227946"/>
    <lineage>
        <taxon>Bacteria</taxon>
        <taxon>Pseudomonadati</taxon>
        <taxon>Pseudomonadota</taxon>
        <taxon>Gammaproteobacteria</taxon>
        <taxon>Lysobacterales</taxon>
        <taxon>Lysobacteraceae</taxon>
        <taxon>Xanthomonas</taxon>
        <taxon>Xanthomonas translucens group</taxon>
        <taxon>Xanthomonas graminis</taxon>
    </lineage>
</organism>
<dbReference type="InterPro" id="IPR017867">
    <property type="entry name" value="Tyr_phospatase_low_mol_wt"/>
</dbReference>
<feature type="active site" description="Nucleophile" evidence="5">
    <location>
        <position position="7"/>
    </location>
</feature>
<reference evidence="7 8" key="1">
    <citation type="submission" date="2015-07" db="EMBL/GenBank/DDBJ databases">
        <authorList>
            <person name="Noorani M."/>
        </authorList>
    </citation>
    <scope>NUCLEOTIDE SEQUENCE [LARGE SCALE GENOMIC DNA]</scope>
    <source>
        <strain evidence="7">LMG728</strain>
    </source>
</reference>
<keyword evidence="3" id="KW-0378">Hydrolase</keyword>
<dbReference type="Gene3D" id="3.40.50.2300">
    <property type="match status" value="1"/>
</dbReference>
<sequence length="162" mass="17366">MKLLLVCLGNICRSPMAEGALRHHLERSPLAGQVQVDSAGTGDWHSGEAPDRRAIACARGHGVDIAGLRARQLQAADFADFDWILCADASNLRDVRQRAPAAALQRVALWLPWAGLHGRREIPDPYTGGSQHFEEVWRLVDEAAAGSAARLSADGGSGIIGR</sequence>
<evidence type="ECO:0000256" key="4">
    <source>
        <dbReference type="ARBA" id="ARBA00022912"/>
    </source>
</evidence>
<feature type="domain" description="Phosphotyrosine protein phosphatase I" evidence="6">
    <location>
        <begin position="1"/>
        <end position="150"/>
    </location>
</feature>
<dbReference type="RefSeq" id="WP_053839799.1">
    <property type="nucleotide sequence ID" value="NZ_CP076250.1"/>
</dbReference>
<gene>
    <name evidence="7" type="ORF">XTPLMG728_0323</name>
</gene>
<keyword evidence="4" id="KW-0904">Protein phosphatase</keyword>
<dbReference type="PRINTS" id="PR00719">
    <property type="entry name" value="LMWPTPASE"/>
</dbReference>
<evidence type="ECO:0000259" key="6">
    <source>
        <dbReference type="SMART" id="SM00226"/>
    </source>
</evidence>
<evidence type="ECO:0000256" key="1">
    <source>
        <dbReference type="ARBA" id="ARBA00011063"/>
    </source>
</evidence>
<dbReference type="SMART" id="SM00226">
    <property type="entry name" value="LMWPc"/>
    <property type="match status" value="1"/>
</dbReference>
<dbReference type="InterPro" id="IPR023485">
    <property type="entry name" value="Ptyr_pPase"/>
</dbReference>